<protein>
    <submittedName>
        <fullName evidence="3">Uncharacterized protein</fullName>
    </submittedName>
</protein>
<feature type="transmembrane region" description="Helical" evidence="1">
    <location>
        <begin position="90"/>
        <end position="114"/>
    </location>
</feature>
<gene>
    <name evidence="2" type="ORF">MF5292_00644</name>
    <name evidence="4" type="ORF">MF5293_00640</name>
    <name evidence="3" type="ORF">MF5294_00642</name>
</gene>
<organism evidence="3">
    <name type="scientific">Mycoplasma feriruminatoris</name>
    <dbReference type="NCBI Taxonomy" id="1179777"/>
    <lineage>
        <taxon>Bacteria</taxon>
        <taxon>Bacillati</taxon>
        <taxon>Mycoplasmatota</taxon>
        <taxon>Mollicutes</taxon>
        <taxon>Mycoplasmataceae</taxon>
        <taxon>Mycoplasma</taxon>
    </lineage>
</organism>
<evidence type="ECO:0000313" key="3">
    <source>
        <dbReference type="EMBL" id="VZR75610.1"/>
    </source>
</evidence>
<dbReference type="EMBL" id="LR739233">
    <property type="protein sequence ID" value="VZR75610.1"/>
    <property type="molecule type" value="Genomic_DNA"/>
</dbReference>
<feature type="transmembrane region" description="Helical" evidence="1">
    <location>
        <begin position="196"/>
        <end position="218"/>
    </location>
</feature>
<evidence type="ECO:0000256" key="1">
    <source>
        <dbReference type="SAM" id="Phobius"/>
    </source>
</evidence>
<reference evidence="3" key="1">
    <citation type="submission" date="2019-11" db="EMBL/GenBank/DDBJ databases">
        <authorList>
            <person name="Falquet L."/>
            <person name="Falquet L."/>
        </authorList>
    </citation>
    <scope>NUCLEOTIDE SEQUENCE</scope>
    <source>
        <strain evidence="4">G1650</strain>
        <strain evidence="3">G1705</strain>
        <strain evidence="2">G5813/1+2</strain>
    </source>
</reference>
<name>A0A654IEM1_9MOLU</name>
<accession>A0A654IEM1</accession>
<evidence type="ECO:0000313" key="2">
    <source>
        <dbReference type="EMBL" id="VZK65467.1"/>
    </source>
</evidence>
<evidence type="ECO:0000313" key="4">
    <source>
        <dbReference type="EMBL" id="VZR98107.1"/>
    </source>
</evidence>
<proteinExistence type="predicted"/>
<keyword evidence="1" id="KW-0472">Membrane</keyword>
<feature type="transmembrane region" description="Helical" evidence="1">
    <location>
        <begin position="53"/>
        <end position="78"/>
    </location>
</feature>
<sequence length="357" mass="43009">MKKLTKEQGFNSKLFIIYKTDFKKTKTICFIMLVFLVISMFRLTLIGQFFDDIFFSFLFGWFKYLVYFLLFIINFCLFKKILIAFRVKQFIITSFFIMFLTSFLTLNFIVYQFINNQTISNDFKIYALWQNDIILQITKFYNYHWYDKSIFLIDFKNWVNYFFNTSTYFNVYLMGGFISYLFCGVIWYITLPAAYLTLIVLIIIFLIWITTSDPFYLLKNKTNTNTNLTTNRANLNNRTIVNNSNKNKELVIFENKLDDNLEQPIYRNKEYNLITNLENIFLSSDFIDKMLFLKLEQTNFNKEEIFTKEQKTNITDQFKQNHKSGILTDSEISPFKRNKAVKKISDDDFFNELFEEK</sequence>
<feature type="transmembrane region" description="Helical" evidence="1">
    <location>
        <begin position="169"/>
        <end position="189"/>
    </location>
</feature>
<feature type="transmembrane region" description="Helical" evidence="1">
    <location>
        <begin position="28"/>
        <end position="47"/>
    </location>
</feature>
<dbReference type="EMBL" id="LR738858">
    <property type="protein sequence ID" value="VZK65467.1"/>
    <property type="molecule type" value="Genomic_DNA"/>
</dbReference>
<keyword evidence="1" id="KW-0812">Transmembrane</keyword>
<keyword evidence="1" id="KW-1133">Transmembrane helix</keyword>
<dbReference type="AlphaFoldDB" id="A0A654IEM1"/>
<dbReference type="EMBL" id="LR739234">
    <property type="protein sequence ID" value="VZR98107.1"/>
    <property type="molecule type" value="Genomic_DNA"/>
</dbReference>